<evidence type="ECO:0000256" key="1">
    <source>
        <dbReference type="SAM" id="Coils"/>
    </source>
</evidence>
<comment type="caution">
    <text evidence="3">The sequence shown here is derived from an EMBL/GenBank/DDBJ whole genome shotgun (WGS) entry which is preliminary data.</text>
</comment>
<dbReference type="EMBL" id="JRES01001600">
    <property type="protein sequence ID" value="KNC21585.1"/>
    <property type="molecule type" value="Genomic_DNA"/>
</dbReference>
<accession>A0A0L0BNA2</accession>
<feature type="coiled-coil region" evidence="1">
    <location>
        <begin position="155"/>
        <end position="182"/>
    </location>
</feature>
<dbReference type="OrthoDB" id="8014820at2759"/>
<name>A0A0L0BNA2_LUCCU</name>
<keyword evidence="2" id="KW-0732">Signal</keyword>
<proteinExistence type="predicted"/>
<protein>
    <submittedName>
        <fullName evidence="3">Uncharacterized protein</fullName>
    </submittedName>
</protein>
<dbReference type="AlphaFoldDB" id="A0A0L0BNA2"/>
<gene>
    <name evidence="3" type="ORF">FF38_05892</name>
</gene>
<dbReference type="Proteomes" id="UP000037069">
    <property type="component" value="Unassembled WGS sequence"/>
</dbReference>
<evidence type="ECO:0000256" key="2">
    <source>
        <dbReference type="SAM" id="SignalP"/>
    </source>
</evidence>
<evidence type="ECO:0000313" key="4">
    <source>
        <dbReference type="Proteomes" id="UP000037069"/>
    </source>
</evidence>
<sequence length="271" mass="31867">MQFHIQTKIFNLTIILFLLFINYQKVNGDGDHNTFESTFNGVASEMNSLKNKLISANYELESLHNKLHLQTDMVNMIRTEVDHKAVKEDQCDTSELFDELDNKLRKIKQNFHKVINNNDDKHLDKMDSILQNVKASKGCNDNEYTAQLQEIKTKILENLKKFNEYNERLEVLEKRFEQFEKTDENDTSIMTHANTPDLDNIINQINTKLLSQEKTLLQFDEHLNEMKNISSTVESHLKARKEKSKRRCTKEKCVLYKLIEMDKSLNITKHV</sequence>
<feature type="signal peptide" evidence="2">
    <location>
        <begin position="1"/>
        <end position="28"/>
    </location>
</feature>
<keyword evidence="4" id="KW-1185">Reference proteome</keyword>
<organism evidence="3 4">
    <name type="scientific">Lucilia cuprina</name>
    <name type="common">Green bottle fly</name>
    <name type="synonym">Australian sheep blowfly</name>
    <dbReference type="NCBI Taxonomy" id="7375"/>
    <lineage>
        <taxon>Eukaryota</taxon>
        <taxon>Metazoa</taxon>
        <taxon>Ecdysozoa</taxon>
        <taxon>Arthropoda</taxon>
        <taxon>Hexapoda</taxon>
        <taxon>Insecta</taxon>
        <taxon>Pterygota</taxon>
        <taxon>Neoptera</taxon>
        <taxon>Endopterygota</taxon>
        <taxon>Diptera</taxon>
        <taxon>Brachycera</taxon>
        <taxon>Muscomorpha</taxon>
        <taxon>Oestroidea</taxon>
        <taxon>Calliphoridae</taxon>
        <taxon>Luciliinae</taxon>
        <taxon>Lucilia</taxon>
    </lineage>
</organism>
<reference evidence="3 4" key="1">
    <citation type="journal article" date="2015" name="Nat. Commun.">
        <title>Lucilia cuprina genome unlocks parasitic fly biology to underpin future interventions.</title>
        <authorList>
            <person name="Anstead C.A."/>
            <person name="Korhonen P.K."/>
            <person name="Young N.D."/>
            <person name="Hall R.S."/>
            <person name="Jex A.R."/>
            <person name="Murali S.C."/>
            <person name="Hughes D.S."/>
            <person name="Lee S.F."/>
            <person name="Perry T."/>
            <person name="Stroehlein A.J."/>
            <person name="Ansell B.R."/>
            <person name="Breugelmans B."/>
            <person name="Hofmann A."/>
            <person name="Qu J."/>
            <person name="Dugan S."/>
            <person name="Lee S.L."/>
            <person name="Chao H."/>
            <person name="Dinh H."/>
            <person name="Han Y."/>
            <person name="Doddapaneni H.V."/>
            <person name="Worley K.C."/>
            <person name="Muzny D.M."/>
            <person name="Ioannidis P."/>
            <person name="Waterhouse R.M."/>
            <person name="Zdobnov E.M."/>
            <person name="James P.J."/>
            <person name="Bagnall N.H."/>
            <person name="Kotze A.C."/>
            <person name="Gibbs R.A."/>
            <person name="Richards S."/>
            <person name="Batterham P."/>
            <person name="Gasser R.B."/>
        </authorList>
    </citation>
    <scope>NUCLEOTIDE SEQUENCE [LARGE SCALE GENOMIC DNA]</scope>
    <source>
        <strain evidence="3 4">LS</strain>
        <tissue evidence="3">Full body</tissue>
    </source>
</reference>
<keyword evidence="1" id="KW-0175">Coiled coil</keyword>
<feature type="chain" id="PRO_5005534806" evidence="2">
    <location>
        <begin position="29"/>
        <end position="271"/>
    </location>
</feature>
<evidence type="ECO:0000313" key="3">
    <source>
        <dbReference type="EMBL" id="KNC21585.1"/>
    </source>
</evidence>